<evidence type="ECO:0000256" key="4">
    <source>
        <dbReference type="ARBA" id="ARBA00022679"/>
    </source>
</evidence>
<dbReference type="InterPro" id="IPR036914">
    <property type="entry name" value="MGS-like_dom_sf"/>
</dbReference>
<evidence type="ECO:0000313" key="12">
    <source>
        <dbReference type="EMBL" id="KZC95877.1"/>
    </source>
</evidence>
<evidence type="ECO:0000313" key="13">
    <source>
        <dbReference type="Proteomes" id="UP000076218"/>
    </source>
</evidence>
<reference evidence="12 13" key="1">
    <citation type="submission" date="2016-01" db="EMBL/GenBank/DDBJ databases">
        <title>Draft genome sequence of Clavibacter michiganensis subsp. tessellarius DOAB 609.</title>
        <authorList>
            <person name="Tambong J.T."/>
        </authorList>
    </citation>
    <scope>NUCLEOTIDE SEQUENCE [LARGE SCALE GENOMIC DNA]</scope>
    <source>
        <strain evidence="12 13">DOAB 609</strain>
    </source>
</reference>
<keyword evidence="4 10" id="KW-0808">Transferase</keyword>
<evidence type="ECO:0000256" key="6">
    <source>
        <dbReference type="ARBA" id="ARBA00022801"/>
    </source>
</evidence>
<dbReference type="InterPro" id="IPR002695">
    <property type="entry name" value="PurH-like"/>
</dbReference>
<comment type="similarity">
    <text evidence="3 10">Belongs to the PurH family.</text>
</comment>
<dbReference type="FunFam" id="3.40.50.1380:FF:000001">
    <property type="entry name" value="Bifunctional purine biosynthesis protein PurH"/>
    <property type="match status" value="1"/>
</dbReference>
<evidence type="ECO:0000256" key="8">
    <source>
        <dbReference type="ARBA" id="ARBA00050488"/>
    </source>
</evidence>
<dbReference type="Proteomes" id="UP000076218">
    <property type="component" value="Unassembled WGS sequence"/>
</dbReference>
<comment type="catalytic activity">
    <reaction evidence="8 10">
        <text>(6R)-10-formyltetrahydrofolate + 5-amino-1-(5-phospho-beta-D-ribosyl)imidazole-4-carboxamide = 5-formamido-1-(5-phospho-D-ribosyl)imidazole-4-carboxamide + (6S)-5,6,7,8-tetrahydrofolate</text>
        <dbReference type="Rhea" id="RHEA:22192"/>
        <dbReference type="ChEBI" id="CHEBI:57453"/>
        <dbReference type="ChEBI" id="CHEBI:58467"/>
        <dbReference type="ChEBI" id="CHEBI:58475"/>
        <dbReference type="ChEBI" id="CHEBI:195366"/>
        <dbReference type="EC" id="2.1.2.3"/>
    </reaction>
</comment>
<dbReference type="UniPathway" id="UPA00074">
    <property type="reaction ID" value="UER00133"/>
</dbReference>
<evidence type="ECO:0000256" key="9">
    <source>
        <dbReference type="ARBA" id="ARBA00050687"/>
    </source>
</evidence>
<dbReference type="SMART" id="SM00798">
    <property type="entry name" value="AICARFT_IMPCHas"/>
    <property type="match status" value="1"/>
</dbReference>
<organism evidence="12 13">
    <name type="scientific">Clavibacter tessellarius</name>
    <dbReference type="NCBI Taxonomy" id="31965"/>
    <lineage>
        <taxon>Bacteria</taxon>
        <taxon>Bacillati</taxon>
        <taxon>Actinomycetota</taxon>
        <taxon>Actinomycetes</taxon>
        <taxon>Micrococcales</taxon>
        <taxon>Microbacteriaceae</taxon>
        <taxon>Clavibacter</taxon>
    </lineage>
</organism>
<dbReference type="OrthoDB" id="9802065at2"/>
<comment type="catalytic activity">
    <reaction evidence="9 10">
        <text>IMP + H2O = 5-formamido-1-(5-phospho-D-ribosyl)imidazole-4-carboxamide</text>
        <dbReference type="Rhea" id="RHEA:18445"/>
        <dbReference type="ChEBI" id="CHEBI:15377"/>
        <dbReference type="ChEBI" id="CHEBI:58053"/>
        <dbReference type="ChEBI" id="CHEBI:58467"/>
        <dbReference type="EC" id="3.5.4.10"/>
    </reaction>
</comment>
<comment type="caution">
    <text evidence="12">The sequence shown here is derived from an EMBL/GenBank/DDBJ whole genome shotgun (WGS) entry which is preliminary data.</text>
</comment>
<dbReference type="STRING" id="31965.AWH51_06020"/>
<evidence type="ECO:0000256" key="5">
    <source>
        <dbReference type="ARBA" id="ARBA00022755"/>
    </source>
</evidence>
<dbReference type="EC" id="2.1.2.3" evidence="10"/>
<comment type="pathway">
    <text evidence="2 10">Purine metabolism; IMP biosynthesis via de novo pathway; 5-formamido-1-(5-phospho-D-ribosyl)imidazole-4-carboxamide from 5-amino-1-(5-phospho-D-ribosyl)imidazole-4-carboxamide (10-formyl THF route): step 1/1.</text>
</comment>
<name>A0A154V3H9_9MICO</name>
<gene>
    <name evidence="10 12" type="primary">purH</name>
    <name evidence="12" type="ORF">AWH51_06020</name>
</gene>
<dbReference type="Pfam" id="PF01808">
    <property type="entry name" value="AICARFT_IMPCHas"/>
    <property type="match status" value="1"/>
</dbReference>
<evidence type="ECO:0000259" key="11">
    <source>
        <dbReference type="PROSITE" id="PS51855"/>
    </source>
</evidence>
<dbReference type="HAMAP" id="MF_00139">
    <property type="entry name" value="PurH"/>
    <property type="match status" value="1"/>
</dbReference>
<dbReference type="EMBL" id="LQXA01000018">
    <property type="protein sequence ID" value="KZC95877.1"/>
    <property type="molecule type" value="Genomic_DNA"/>
</dbReference>
<dbReference type="InterPro" id="IPR016193">
    <property type="entry name" value="Cytidine_deaminase-like"/>
</dbReference>
<dbReference type="EC" id="3.5.4.10" evidence="10"/>
<evidence type="ECO:0000256" key="7">
    <source>
        <dbReference type="ARBA" id="ARBA00023268"/>
    </source>
</evidence>
<evidence type="ECO:0000256" key="3">
    <source>
        <dbReference type="ARBA" id="ARBA00007667"/>
    </source>
</evidence>
<dbReference type="PANTHER" id="PTHR11692:SF0">
    <property type="entry name" value="BIFUNCTIONAL PURINE BIOSYNTHESIS PROTEIN ATIC"/>
    <property type="match status" value="1"/>
</dbReference>
<dbReference type="InterPro" id="IPR024051">
    <property type="entry name" value="AICAR_Tfase_dup_dom_sf"/>
</dbReference>
<dbReference type="SUPFAM" id="SSF52335">
    <property type="entry name" value="Methylglyoxal synthase-like"/>
    <property type="match status" value="1"/>
</dbReference>
<evidence type="ECO:0000256" key="2">
    <source>
        <dbReference type="ARBA" id="ARBA00004954"/>
    </source>
</evidence>
<dbReference type="GO" id="GO:0006189">
    <property type="term" value="P:'de novo' IMP biosynthetic process"/>
    <property type="evidence" value="ECO:0007669"/>
    <property type="project" value="UniProtKB-UniRule"/>
</dbReference>
<dbReference type="SUPFAM" id="SSF53927">
    <property type="entry name" value="Cytidine deaminase-like"/>
    <property type="match status" value="1"/>
</dbReference>
<dbReference type="GO" id="GO:0005829">
    <property type="term" value="C:cytosol"/>
    <property type="evidence" value="ECO:0007669"/>
    <property type="project" value="TreeGrafter"/>
</dbReference>
<dbReference type="GO" id="GO:0004643">
    <property type="term" value="F:phosphoribosylaminoimidazolecarboxamide formyltransferase activity"/>
    <property type="evidence" value="ECO:0007669"/>
    <property type="project" value="UniProtKB-UniRule"/>
</dbReference>
<keyword evidence="7 10" id="KW-0511">Multifunctional enzyme</keyword>
<dbReference type="Pfam" id="PF02142">
    <property type="entry name" value="MGS"/>
    <property type="match status" value="1"/>
</dbReference>
<dbReference type="PIRSF" id="PIRSF000414">
    <property type="entry name" value="AICARFT_IMPCHas"/>
    <property type="match status" value="1"/>
</dbReference>
<keyword evidence="5 10" id="KW-0658">Purine biosynthesis</keyword>
<dbReference type="CDD" id="cd01421">
    <property type="entry name" value="IMPCH"/>
    <property type="match status" value="1"/>
</dbReference>
<dbReference type="NCBIfam" id="NF002049">
    <property type="entry name" value="PRK00881.1"/>
    <property type="match status" value="1"/>
</dbReference>
<dbReference type="AlphaFoldDB" id="A0A154V3H9"/>
<feature type="domain" description="MGS-like" evidence="11">
    <location>
        <begin position="8"/>
        <end position="161"/>
    </location>
</feature>
<comment type="domain">
    <text evidence="10">The IMP cyclohydrolase activity resides in the N-terminal region.</text>
</comment>
<dbReference type="InterPro" id="IPR011607">
    <property type="entry name" value="MGS-like_dom"/>
</dbReference>
<sequence length="538" mass="56424">MSGPRHDPSLFRDRDGIAVTRALVSVSDKTGLLELASALVEAGVEIVSTGSTASTIAEAGFPVTPVQDVTGFPEVLDGRVKTLHPSVHAGLLADLRLESHEAQLAELGISPFELVVVNLYPFVETVASGAPAADVIEQIDIGGPAMVRASAKNHANVAIVVSPTSYGEVIEAVRSGGTTLAQRRRLASAAFAHTAEYDRAVADYFRDAVVGSGEASPTWPASFRVAGDLAQVLRYGENSHQDAALYRSADGAGIAQATQLHGKEMSYNNFVDADAAVRAAYDFTEPAVAIIKHANPCGIAVAPPRAVDAIAAAHRSAHDCDPVSAFGGVIAANRTITLGMAETVKEIFTEVLVAPGFDDDALTLLKSKKNLRLLTLPEGYRREPLEARQISGGYLVQSTDAFPTDGRRLSAGWTLATGEAVDEQTLADLEFAWKACRAVKSNAILLAHHGASVGVGMGQVNRVDSCHLAVQRAGARAAGSVAASDAFFPFADGLQVLLDAGVRAVVQPGGSVRDEEVVEAARAAGVAMYFTGERHFFH</sequence>
<proteinExistence type="inferred from homology"/>
<comment type="pathway">
    <text evidence="1 10">Purine metabolism; IMP biosynthesis via de novo pathway; IMP from 5-formamido-1-(5-phospho-D-ribosyl)imidazole-4-carboxamide: step 1/1.</text>
</comment>
<dbReference type="GO" id="GO:0003937">
    <property type="term" value="F:IMP cyclohydrolase activity"/>
    <property type="evidence" value="ECO:0007669"/>
    <property type="project" value="UniProtKB-UniRule"/>
</dbReference>
<evidence type="ECO:0000256" key="10">
    <source>
        <dbReference type="HAMAP-Rule" id="MF_00139"/>
    </source>
</evidence>
<dbReference type="PANTHER" id="PTHR11692">
    <property type="entry name" value="BIFUNCTIONAL PURINE BIOSYNTHESIS PROTEIN PURH"/>
    <property type="match status" value="1"/>
</dbReference>
<protein>
    <recommendedName>
        <fullName evidence="10">Bifunctional purine biosynthesis protein PurH</fullName>
    </recommendedName>
    <domain>
        <recommendedName>
            <fullName evidence="10">Phosphoribosylaminoimidazolecarboxamide formyltransferase</fullName>
            <ecNumber evidence="10">2.1.2.3</ecNumber>
        </recommendedName>
        <alternativeName>
            <fullName evidence="10">AICAR transformylase</fullName>
        </alternativeName>
    </domain>
    <domain>
        <recommendedName>
            <fullName evidence="10">IMP cyclohydrolase</fullName>
            <ecNumber evidence="10">3.5.4.10</ecNumber>
        </recommendedName>
        <alternativeName>
            <fullName evidence="10">ATIC</fullName>
        </alternativeName>
        <alternativeName>
            <fullName evidence="10">IMP synthase</fullName>
        </alternativeName>
        <alternativeName>
            <fullName evidence="10">Inosinicase</fullName>
        </alternativeName>
    </domain>
</protein>
<dbReference type="PROSITE" id="PS51855">
    <property type="entry name" value="MGS"/>
    <property type="match status" value="1"/>
</dbReference>
<dbReference type="Gene3D" id="3.40.50.1380">
    <property type="entry name" value="Methylglyoxal synthase-like domain"/>
    <property type="match status" value="1"/>
</dbReference>
<keyword evidence="6 10" id="KW-0378">Hydrolase</keyword>
<dbReference type="RefSeq" id="WP_063070859.1">
    <property type="nucleotide sequence ID" value="NZ_LQXA01000018.1"/>
</dbReference>
<dbReference type="SMART" id="SM00851">
    <property type="entry name" value="MGS"/>
    <property type="match status" value="1"/>
</dbReference>
<dbReference type="Gene3D" id="3.40.140.20">
    <property type="match status" value="2"/>
</dbReference>
<dbReference type="FunFam" id="3.40.140.20:FF:000001">
    <property type="entry name" value="Bifunctional purine biosynthesis protein PurH"/>
    <property type="match status" value="1"/>
</dbReference>
<dbReference type="NCBIfam" id="TIGR00355">
    <property type="entry name" value="purH"/>
    <property type="match status" value="1"/>
</dbReference>
<accession>A0A154V3H9</accession>
<evidence type="ECO:0000256" key="1">
    <source>
        <dbReference type="ARBA" id="ARBA00004844"/>
    </source>
</evidence>